<dbReference type="Proteomes" id="UP000276133">
    <property type="component" value="Unassembled WGS sequence"/>
</dbReference>
<evidence type="ECO:0000256" key="6">
    <source>
        <dbReference type="PIRNR" id="PIRNR001569"/>
    </source>
</evidence>
<evidence type="ECO:0000256" key="4">
    <source>
        <dbReference type="ARBA" id="ARBA00022737"/>
    </source>
</evidence>
<comment type="caution">
    <text evidence="12">The sequence shown here is derived from an EMBL/GenBank/DDBJ whole genome shotgun (WGS) entry which is preliminary data.</text>
</comment>
<evidence type="ECO:0000313" key="12">
    <source>
        <dbReference type="EMBL" id="RNA02063.1"/>
    </source>
</evidence>
<sequence length="859" mass="98917">MIDCLIVLKLGSQLTLLGSIWTNFIELNSTKNKFNQIVKLLRESRQNNIPYEVIKYQIEKSYIDNVLSKLNNLTIASSLSCSMLENFYLNPQLSESLIIQQPRDTQPMLATTSSSLLNYKTYRKTKKQSHAEAHLSSLNDAEAFSKSSKAAVSPKSGDLPPYWEARVDHLGRVFYIDHMSRTTTWKRPKPNTNQDITNQLLNTEIEKQRLDKRYQSIRRTMSSSNENPDAIYSNKCKKMGAEQPSTSGSATTSSPSAHSDQIVNQPGAQFILREDLSALIKRNQQAKDLLKQSTTLIPILHKIRANPGLYYKKYQHNKELVRLLNTFSDPNLPFPPGWESRCESSKVFFVDHNSRSTTFIDPRLPQINNPSHITTITNLTPDRAQSKLTPTNLEQESAQAATSAAVQTAAPPPSRPSECKPKVAYSDRVVAFFQQANIFDHLKKLNVHLTAKQKDKINSIRQSGRCAYDRMSRDYQRGFHSKLRNFYRKLESKGYGQGPQKSKIVIRRDKLLDDARVKFMQLSRQELRKNKLFICFQGEEGLDYGGPAREFFYLLSRQLFNPYYGLFEYSASDMYTVQISHMSSFQEHVLEWFQFAGRVLAVALIHQYLLDAFFTRPFYKALLKDTNWTLSDLETLDPEYCQSLTWIKDNDITNILDLSFSVTDDKCGQLVEIDLKENGRNVPVTEKNKWEYIQRVVKWRVEGGVQKQTEALVKGFYEVLDAKYVQMFDARELELVLCGTYEIDISDWKKNTDYRSGYHSAHQIVQWFWQAVDRFDNEQKLKLLQFVTGTSSIPFEGFAALRGSNGLRKFCIERWGTPDALPRAHTCFNRLDLPPYTNFETLYEKLLLAIEETSGFSIQ</sequence>
<dbReference type="Gene3D" id="2.20.70.10">
    <property type="match status" value="2"/>
</dbReference>
<dbReference type="CDD" id="cd00201">
    <property type="entry name" value="WW"/>
    <property type="match status" value="2"/>
</dbReference>
<dbReference type="OrthoDB" id="423283at2759"/>
<comment type="pathway">
    <text evidence="2 6">Protein modification; protein ubiquitination.</text>
</comment>
<dbReference type="FunFam" id="3.30.2160.10:FF:000001">
    <property type="entry name" value="E3 ubiquitin-protein ligase NEDD4-like"/>
    <property type="match status" value="1"/>
</dbReference>
<protein>
    <recommendedName>
        <fullName evidence="6">E3 ubiquitin-protein ligase</fullName>
        <ecNumber evidence="6">2.3.2.26</ecNumber>
    </recommendedName>
</protein>
<keyword evidence="5 6" id="KW-0833">Ubl conjugation pathway</keyword>
<dbReference type="FunFam" id="3.30.2410.10:FF:000002">
    <property type="entry name" value="E3 ubiquitin-protein ligase HECW2"/>
    <property type="match status" value="1"/>
</dbReference>
<proteinExistence type="predicted"/>
<evidence type="ECO:0000256" key="3">
    <source>
        <dbReference type="ARBA" id="ARBA00022679"/>
    </source>
</evidence>
<dbReference type="SUPFAM" id="SSF51045">
    <property type="entry name" value="WW domain"/>
    <property type="match status" value="2"/>
</dbReference>
<name>A0A3M7PSQ7_BRAPC</name>
<comment type="catalytic activity">
    <reaction evidence="1 6">
        <text>S-ubiquitinyl-[E2 ubiquitin-conjugating enzyme]-L-cysteine + [acceptor protein]-L-lysine = [E2 ubiquitin-conjugating enzyme]-L-cysteine + N(6)-ubiquitinyl-[acceptor protein]-L-lysine.</text>
        <dbReference type="EC" id="2.3.2.26"/>
    </reaction>
</comment>
<dbReference type="FunFam" id="3.90.1750.10:FF:000079">
    <property type="entry name" value="E3 ubiquitin-protein ligase"/>
    <property type="match status" value="1"/>
</dbReference>
<dbReference type="GO" id="GO:0006511">
    <property type="term" value="P:ubiquitin-dependent protein catabolic process"/>
    <property type="evidence" value="ECO:0007669"/>
    <property type="project" value="InterPro"/>
</dbReference>
<dbReference type="SMART" id="SM00456">
    <property type="entry name" value="WW"/>
    <property type="match status" value="2"/>
</dbReference>
<evidence type="ECO:0000256" key="5">
    <source>
        <dbReference type="ARBA" id="ARBA00022786"/>
    </source>
</evidence>
<dbReference type="STRING" id="10195.A0A3M7PSQ7"/>
<evidence type="ECO:0000259" key="11">
    <source>
        <dbReference type="PROSITE" id="PS50237"/>
    </source>
</evidence>
<keyword evidence="13" id="KW-1185">Reference proteome</keyword>
<dbReference type="EC" id="2.3.2.26" evidence="6"/>
<dbReference type="Pfam" id="PF18436">
    <property type="entry name" value="HECW1_helix"/>
    <property type="match status" value="1"/>
</dbReference>
<feature type="domain" description="WW" evidence="10">
    <location>
        <begin position="157"/>
        <end position="190"/>
    </location>
</feature>
<dbReference type="Pfam" id="PF00632">
    <property type="entry name" value="HECT"/>
    <property type="match status" value="1"/>
</dbReference>
<dbReference type="EMBL" id="REGN01009060">
    <property type="protein sequence ID" value="RNA02063.1"/>
    <property type="molecule type" value="Genomic_DNA"/>
</dbReference>
<dbReference type="Pfam" id="PF00397">
    <property type="entry name" value="WW"/>
    <property type="match status" value="1"/>
</dbReference>
<organism evidence="12 13">
    <name type="scientific">Brachionus plicatilis</name>
    <name type="common">Marine rotifer</name>
    <name type="synonym">Brachionus muelleri</name>
    <dbReference type="NCBI Taxonomy" id="10195"/>
    <lineage>
        <taxon>Eukaryota</taxon>
        <taxon>Metazoa</taxon>
        <taxon>Spiralia</taxon>
        <taxon>Gnathifera</taxon>
        <taxon>Rotifera</taxon>
        <taxon>Eurotatoria</taxon>
        <taxon>Monogononta</taxon>
        <taxon>Pseudotrocha</taxon>
        <taxon>Ploima</taxon>
        <taxon>Brachionidae</taxon>
        <taxon>Brachionus</taxon>
    </lineage>
</organism>
<feature type="compositionally biased region" description="Low complexity" evidence="9">
    <location>
        <begin position="244"/>
        <end position="259"/>
    </location>
</feature>
<feature type="compositionally biased region" description="Low complexity" evidence="9">
    <location>
        <begin position="394"/>
        <end position="409"/>
    </location>
</feature>
<keyword evidence="12" id="KW-0436">Ligase</keyword>
<dbReference type="GO" id="GO:0016874">
    <property type="term" value="F:ligase activity"/>
    <property type="evidence" value="ECO:0007669"/>
    <property type="project" value="UniProtKB-KW"/>
</dbReference>
<dbReference type="Gene3D" id="3.30.2410.10">
    <property type="entry name" value="Hect, E3 ligase catalytic domain"/>
    <property type="match status" value="1"/>
</dbReference>
<gene>
    <name evidence="12" type="ORF">BpHYR1_030737</name>
</gene>
<dbReference type="UniPathway" id="UPA00143"/>
<dbReference type="Gene3D" id="3.30.2160.10">
    <property type="entry name" value="Hect, E3 ligase catalytic domain"/>
    <property type="match status" value="1"/>
</dbReference>
<keyword evidence="3 6" id="KW-0808">Transferase</keyword>
<dbReference type="PANTHER" id="PTHR11254:SF320">
    <property type="entry name" value="HECT-TYPE E3 UBIQUITIN TRANSFERASE"/>
    <property type="match status" value="1"/>
</dbReference>
<evidence type="ECO:0000256" key="9">
    <source>
        <dbReference type="SAM" id="MobiDB-lite"/>
    </source>
</evidence>
<evidence type="ECO:0000256" key="8">
    <source>
        <dbReference type="PROSITE-ProRule" id="PRU00104"/>
    </source>
</evidence>
<dbReference type="GO" id="GO:0048814">
    <property type="term" value="P:regulation of dendrite morphogenesis"/>
    <property type="evidence" value="ECO:0007669"/>
    <property type="project" value="TreeGrafter"/>
</dbReference>
<dbReference type="InterPro" id="IPR040524">
    <property type="entry name" value="HECW1_helix"/>
</dbReference>
<evidence type="ECO:0000256" key="7">
    <source>
        <dbReference type="PIRSR" id="PIRSR001569-1"/>
    </source>
</evidence>
<keyword evidence="4" id="KW-0677">Repeat</keyword>
<dbReference type="PROSITE" id="PS50020">
    <property type="entry name" value="WW_DOMAIN_2"/>
    <property type="match status" value="2"/>
</dbReference>
<dbReference type="InterPro" id="IPR024928">
    <property type="entry name" value="E3_ub_ligase_SMURF1"/>
</dbReference>
<feature type="domain" description="HECT" evidence="11">
    <location>
        <begin position="523"/>
        <end position="859"/>
    </location>
</feature>
<reference evidence="12 13" key="1">
    <citation type="journal article" date="2018" name="Sci. Rep.">
        <title>Genomic signatures of local adaptation to the degree of environmental predictability in rotifers.</title>
        <authorList>
            <person name="Franch-Gras L."/>
            <person name="Hahn C."/>
            <person name="Garcia-Roger E.M."/>
            <person name="Carmona M.J."/>
            <person name="Serra M."/>
            <person name="Gomez A."/>
        </authorList>
    </citation>
    <scope>NUCLEOTIDE SEQUENCE [LARGE SCALE GENOMIC DNA]</scope>
    <source>
        <strain evidence="12">HYR1</strain>
    </source>
</reference>
<feature type="domain" description="WW" evidence="10">
    <location>
        <begin position="332"/>
        <end position="364"/>
    </location>
</feature>
<dbReference type="PANTHER" id="PTHR11254">
    <property type="entry name" value="HECT DOMAIN UBIQUITIN-PROTEIN LIGASE"/>
    <property type="match status" value="1"/>
</dbReference>
<dbReference type="GO" id="GO:0061630">
    <property type="term" value="F:ubiquitin protein ligase activity"/>
    <property type="evidence" value="ECO:0007669"/>
    <property type="project" value="UniProtKB-EC"/>
</dbReference>
<dbReference type="InterPro" id="IPR036020">
    <property type="entry name" value="WW_dom_sf"/>
</dbReference>
<dbReference type="SMART" id="SM00119">
    <property type="entry name" value="HECTc"/>
    <property type="match status" value="1"/>
</dbReference>
<accession>A0A3M7PSQ7</accession>
<dbReference type="InterPro" id="IPR035983">
    <property type="entry name" value="Hect_E3_ubiquitin_ligase"/>
</dbReference>
<dbReference type="InterPro" id="IPR000569">
    <property type="entry name" value="HECT_dom"/>
</dbReference>
<dbReference type="PROSITE" id="PS01159">
    <property type="entry name" value="WW_DOMAIN_1"/>
    <property type="match status" value="2"/>
</dbReference>
<dbReference type="PROSITE" id="PS50237">
    <property type="entry name" value="HECT"/>
    <property type="match status" value="1"/>
</dbReference>
<evidence type="ECO:0000313" key="13">
    <source>
        <dbReference type="Proteomes" id="UP000276133"/>
    </source>
</evidence>
<feature type="region of interest" description="Disordered" evidence="9">
    <location>
        <begin position="387"/>
        <end position="419"/>
    </location>
</feature>
<dbReference type="Gene3D" id="3.90.1750.10">
    <property type="entry name" value="Hect, E3 ligase catalytic domains"/>
    <property type="match status" value="1"/>
</dbReference>
<evidence type="ECO:0000256" key="2">
    <source>
        <dbReference type="ARBA" id="ARBA00004906"/>
    </source>
</evidence>
<dbReference type="GO" id="GO:0005737">
    <property type="term" value="C:cytoplasm"/>
    <property type="evidence" value="ECO:0007669"/>
    <property type="project" value="TreeGrafter"/>
</dbReference>
<dbReference type="AlphaFoldDB" id="A0A3M7PSQ7"/>
<feature type="region of interest" description="Disordered" evidence="9">
    <location>
        <begin position="239"/>
        <end position="261"/>
    </location>
</feature>
<dbReference type="InterPro" id="IPR001202">
    <property type="entry name" value="WW_dom"/>
</dbReference>
<evidence type="ECO:0000259" key="10">
    <source>
        <dbReference type="PROSITE" id="PS50020"/>
    </source>
</evidence>
<dbReference type="GO" id="GO:0016567">
    <property type="term" value="P:protein ubiquitination"/>
    <property type="evidence" value="ECO:0007669"/>
    <property type="project" value="UniProtKB-UniPathway"/>
</dbReference>
<dbReference type="SUPFAM" id="SSF56204">
    <property type="entry name" value="Hect, E3 ligase catalytic domain"/>
    <property type="match status" value="1"/>
</dbReference>
<evidence type="ECO:0000256" key="1">
    <source>
        <dbReference type="ARBA" id="ARBA00000885"/>
    </source>
</evidence>
<feature type="active site" description="Glycyl thioester intermediate" evidence="7 8">
    <location>
        <position position="827"/>
    </location>
</feature>
<dbReference type="PIRSF" id="PIRSF001569">
    <property type="entry name" value="E3_ub_ligase_SMURF1"/>
    <property type="match status" value="1"/>
</dbReference>
<dbReference type="InterPro" id="IPR050409">
    <property type="entry name" value="E3_ubiq-protein_ligase"/>
</dbReference>
<dbReference type="CDD" id="cd00078">
    <property type="entry name" value="HECTc"/>
    <property type="match status" value="1"/>
</dbReference>